<dbReference type="Proteomes" id="UP000182840">
    <property type="component" value="Chromosome"/>
</dbReference>
<dbReference type="SUPFAM" id="SSF53335">
    <property type="entry name" value="S-adenosyl-L-methionine-dependent methyltransferases"/>
    <property type="match status" value="1"/>
</dbReference>
<dbReference type="AlphaFoldDB" id="A0A1L3SXV7"/>
<protein>
    <recommendedName>
        <fullName evidence="3">Methyltransferase domain-containing protein</fullName>
    </recommendedName>
</protein>
<keyword evidence="2" id="KW-1185">Reference proteome</keyword>
<dbReference type="InterPro" id="IPR029063">
    <property type="entry name" value="SAM-dependent_MTases_sf"/>
</dbReference>
<dbReference type="EMBL" id="CP018171">
    <property type="protein sequence ID" value="APH74273.1"/>
    <property type="molecule type" value="Genomic_DNA"/>
</dbReference>
<dbReference type="OrthoDB" id="7873666at2"/>
<evidence type="ECO:0008006" key="3">
    <source>
        <dbReference type="Google" id="ProtNLM"/>
    </source>
</evidence>
<evidence type="ECO:0000313" key="2">
    <source>
        <dbReference type="Proteomes" id="UP000182840"/>
    </source>
</evidence>
<dbReference type="RefSeq" id="WP_072607728.1">
    <property type="nucleotide sequence ID" value="NZ_CP018171.1"/>
</dbReference>
<dbReference type="STRING" id="1670800.BSQ44_25085"/>
<name>A0A1L3SXV7_9HYPH</name>
<evidence type="ECO:0000313" key="1">
    <source>
        <dbReference type="EMBL" id="APH74273.1"/>
    </source>
</evidence>
<proteinExistence type="predicted"/>
<organism evidence="1 2">
    <name type="scientific">Aquibium oceanicum</name>
    <dbReference type="NCBI Taxonomy" id="1670800"/>
    <lineage>
        <taxon>Bacteria</taxon>
        <taxon>Pseudomonadati</taxon>
        <taxon>Pseudomonadota</taxon>
        <taxon>Alphaproteobacteria</taxon>
        <taxon>Hyphomicrobiales</taxon>
        <taxon>Phyllobacteriaceae</taxon>
        <taxon>Aquibium</taxon>
    </lineage>
</organism>
<accession>A0A1L3SXV7</accession>
<reference evidence="2" key="1">
    <citation type="submission" date="2016-11" db="EMBL/GenBank/DDBJ databases">
        <title>Mesorhizobium oceanicum sp. nov., isolated from deep seawater in South China Sea.</title>
        <authorList>
            <person name="Fu G.-Y."/>
        </authorList>
    </citation>
    <scope>NUCLEOTIDE SEQUENCE [LARGE SCALE GENOMIC DNA]</scope>
    <source>
        <strain evidence="2">B7</strain>
    </source>
</reference>
<dbReference type="Pfam" id="PF13578">
    <property type="entry name" value="Methyltransf_24"/>
    <property type="match status" value="1"/>
</dbReference>
<dbReference type="Gene3D" id="3.40.50.150">
    <property type="entry name" value="Vaccinia Virus protein VP39"/>
    <property type="match status" value="1"/>
</dbReference>
<dbReference type="KEGG" id="meso:BSQ44_25085"/>
<sequence length="306" mass="35290">MKTEDEYLKMIKASEWNRTVPPWVENTFSMMRPPEKAMLWHLTKDFHRPLDCIVDAGCWTGASTLAFCLGIKDGGHPARSGMVASFDLFVADEHTRTIYLQRKGLDVKVGSSLIPIFLNNIYGHEDLISIVKGDLLDHSWSGRPIDILFLDLLKTKALNTQGSKIFFPHLRPQSIIIQQDYVFDHLPWIPLTMQMFRDHFEVVGYCLSSALFMVRSTPSESEVSERLAEMDEMPLEAKLVAFDEIISQMPHPVQRTQLELSRMWCALHYGGPDRARHELSLFEYDEKMNWVALKLRQLEHSIARAR</sequence>
<gene>
    <name evidence="1" type="ORF">BSQ44_25085</name>
</gene>